<dbReference type="InterPro" id="IPR000111">
    <property type="entry name" value="Glyco_hydro_27/36_CS"/>
</dbReference>
<dbReference type="InterPro" id="IPR031705">
    <property type="entry name" value="Glyco_hydro_36_C"/>
</dbReference>
<evidence type="ECO:0000256" key="6">
    <source>
        <dbReference type="PIRNR" id="PIRNR005536"/>
    </source>
</evidence>
<dbReference type="PROSITE" id="PS00512">
    <property type="entry name" value="ALPHA_GALACTOSIDASE"/>
    <property type="match status" value="1"/>
</dbReference>
<sequence>MPIFFNKHSKEFHLQGKDNSYIFTILKNNQLGSLYYGKRVRQRESFEHLLRMEKRGMTAYVFEGDSTFSLDIVKQEYPAYGTTDFREPAYQILQEDGSRITNFEYRSHKIYEGKPKLKGLPATYVNKDEEAATLEITLYDELIHVELKLLYTVFEHLNVITRSAAFINHGNENIHITRAMSASVDLFDADFEMIQLSGAWARERHVFRRRLAPGIQSISSTRGTSSAQQNPFLALKRMDANEFQGEVFGFSLVYSGNFLAQVEVDSYDVTRVTMGINPFDFGWLLKKGECFQTPEVVMVYSDQGLNGMSQTYHQLYRKNLVRGVWRDKVRPVLINNWEATYFKFNEEKILDIAKTAKKLGIELFVLDDGWFGKRNNDKTSLGDWFVNKEKLPNGISGLAKKIKKLGMDFGLWFEPEMVSKESQLYHQHPDWLIHVPNRRLSHGRNQFVLDFSRSDVVDHLYNAMSKILREARVSYVKWDMNRNMTEIGSAVLPAERSMEVAHRYILGVYDLYERLINEFPHILFESCASGGARFDPGMLYYAPQTWTSDDTDAIERLKIQYGTSFVYPLSSMGAHVSAVPNHQVHRYTSLKTRADVAYFGVFGYELDITKLSHEEKEEIKKQVAFYKGNRELLLNGTFYRLISPFEGDGNVTSWMVVSEDKKEAIAAYYQVLNQPNSGFKRIYFEGLDKDLEYRIEGLPRTYYGDELMYIGLDIEKKNARKEELLDFQSWIYKIKAVH</sequence>
<dbReference type="PANTHER" id="PTHR43053:SF3">
    <property type="entry name" value="ALPHA-GALACTOSIDASE C-RELATED"/>
    <property type="match status" value="1"/>
</dbReference>
<feature type="active site" description="Proton donor" evidence="7">
    <location>
        <position position="549"/>
    </location>
</feature>
<dbReference type="Gene3D" id="2.70.98.60">
    <property type="entry name" value="alpha-galactosidase from lactobacil brevis"/>
    <property type="match status" value="1"/>
</dbReference>
<dbReference type="PIRSF" id="PIRSF005536">
    <property type="entry name" value="Agal"/>
    <property type="match status" value="1"/>
</dbReference>
<dbReference type="FunFam" id="3.20.20.70:FF:000118">
    <property type="entry name" value="Alpha-galactosidase"/>
    <property type="match status" value="1"/>
</dbReference>
<proteinExistence type="inferred from homology"/>
<dbReference type="InterPro" id="IPR031704">
    <property type="entry name" value="Glyco_hydro_36_N"/>
</dbReference>
<dbReference type="EC" id="3.2.1.22" evidence="3 6"/>
<dbReference type="AlphaFoldDB" id="A0A0Q3WRA4"/>
<dbReference type="Pfam" id="PF16874">
    <property type="entry name" value="Glyco_hydro_36C"/>
    <property type="match status" value="1"/>
</dbReference>
<dbReference type="InterPro" id="IPR050985">
    <property type="entry name" value="Alpha-glycosidase_related"/>
</dbReference>
<feature type="binding site" evidence="8">
    <location>
        <position position="200"/>
    </location>
    <ligand>
        <name>substrate</name>
    </ligand>
</feature>
<evidence type="ECO:0000256" key="2">
    <source>
        <dbReference type="ARBA" id="ARBA00006202"/>
    </source>
</evidence>
<evidence type="ECO:0000256" key="8">
    <source>
        <dbReference type="PIRSR" id="PIRSR005536-2"/>
    </source>
</evidence>
<comment type="similarity">
    <text evidence="2">Belongs to the glycosyl hydrolase 36 family.</text>
</comment>
<evidence type="ECO:0000259" key="10">
    <source>
        <dbReference type="Pfam" id="PF16875"/>
    </source>
</evidence>
<feature type="domain" description="Glycosyl hydrolase family 36 C-terminal" evidence="9">
    <location>
        <begin position="652"/>
        <end position="733"/>
    </location>
</feature>
<dbReference type="Pfam" id="PF02065">
    <property type="entry name" value="Melibiase"/>
    <property type="match status" value="1"/>
</dbReference>
<evidence type="ECO:0000313" key="11">
    <source>
        <dbReference type="EMBL" id="KQL50371.1"/>
    </source>
</evidence>
<dbReference type="InterPro" id="IPR038417">
    <property type="entry name" value="Alpga-gal_N_sf"/>
</dbReference>
<dbReference type="InterPro" id="IPR017853">
    <property type="entry name" value="GH"/>
</dbReference>
<dbReference type="SUPFAM" id="SSF51445">
    <property type="entry name" value="(Trans)glycosidases"/>
    <property type="match status" value="1"/>
</dbReference>
<feature type="active site" description="Nucleophile" evidence="7">
    <location>
        <position position="479"/>
    </location>
</feature>
<name>A0A0Q3WRA4_9BACI</name>
<evidence type="ECO:0000256" key="4">
    <source>
        <dbReference type="ARBA" id="ARBA00022801"/>
    </source>
</evidence>
<feature type="domain" description="Glycosyl hydrolase family 36 N-terminal" evidence="10">
    <location>
        <begin position="30"/>
        <end position="286"/>
    </location>
</feature>
<dbReference type="PATRIC" id="fig|157838.3.peg.4849"/>
<dbReference type="CDD" id="cd14791">
    <property type="entry name" value="GH36"/>
    <property type="match status" value="1"/>
</dbReference>
<dbReference type="InterPro" id="IPR002252">
    <property type="entry name" value="Glyco_hydro_36"/>
</dbReference>
<keyword evidence="12" id="KW-1185">Reference proteome</keyword>
<dbReference type="Gene3D" id="3.20.20.70">
    <property type="entry name" value="Aldolase class I"/>
    <property type="match status" value="1"/>
</dbReference>
<evidence type="ECO:0000313" key="12">
    <source>
        <dbReference type="Proteomes" id="UP000051888"/>
    </source>
</evidence>
<keyword evidence="5 6" id="KW-0326">Glycosidase</keyword>
<reference evidence="11 12" key="1">
    <citation type="submission" date="2015-09" db="EMBL/GenBank/DDBJ databases">
        <title>Genome sequencing project for genomic taxonomy and phylogenomics of Bacillus-like bacteria.</title>
        <authorList>
            <person name="Liu B."/>
            <person name="Wang J."/>
            <person name="Zhu Y."/>
            <person name="Liu G."/>
            <person name="Chen Q."/>
            <person name="Chen Z."/>
            <person name="Lan J."/>
            <person name="Che J."/>
            <person name="Ge C."/>
            <person name="Shi H."/>
            <person name="Pan Z."/>
            <person name="Liu X."/>
        </authorList>
    </citation>
    <scope>NUCLEOTIDE SEQUENCE [LARGE SCALE GENOMIC DNA]</scope>
    <source>
        <strain evidence="11 12">LMG 18435</strain>
    </source>
</reference>
<dbReference type="STRING" id="157838.AN964_22130"/>
<dbReference type="GO" id="GO:0016052">
    <property type="term" value="P:carbohydrate catabolic process"/>
    <property type="evidence" value="ECO:0007669"/>
    <property type="project" value="InterPro"/>
</dbReference>
<dbReference type="EMBL" id="LJJC01000015">
    <property type="protein sequence ID" value="KQL50371.1"/>
    <property type="molecule type" value="Genomic_DNA"/>
</dbReference>
<keyword evidence="4 6" id="KW-0378">Hydrolase</keyword>
<comment type="catalytic activity">
    <reaction evidence="1 6">
        <text>Hydrolysis of terminal, non-reducing alpha-D-galactose residues in alpha-D-galactosides, including galactose oligosaccharides, galactomannans and galactolipids.</text>
        <dbReference type="EC" id="3.2.1.22"/>
    </reaction>
</comment>
<dbReference type="InterPro" id="IPR013785">
    <property type="entry name" value="Aldolase_TIM"/>
</dbReference>
<feature type="binding site" evidence="8">
    <location>
        <position position="549"/>
    </location>
    <ligand>
        <name>substrate</name>
    </ligand>
</feature>
<feature type="binding site" evidence="8">
    <location>
        <position position="527"/>
    </location>
    <ligand>
        <name>substrate</name>
    </ligand>
</feature>
<dbReference type="Proteomes" id="UP000051888">
    <property type="component" value="Unassembled WGS sequence"/>
</dbReference>
<dbReference type="Pfam" id="PF16875">
    <property type="entry name" value="Glyco_hydro_36N"/>
    <property type="match status" value="1"/>
</dbReference>
<dbReference type="GO" id="GO:0004557">
    <property type="term" value="F:alpha-galactosidase activity"/>
    <property type="evidence" value="ECO:0007669"/>
    <property type="project" value="UniProtKB-UniRule"/>
</dbReference>
<dbReference type="PRINTS" id="PR00743">
    <property type="entry name" value="GLHYDRLASE36"/>
</dbReference>
<organism evidence="11 12">
    <name type="scientific">Heyndrickxia shackletonii</name>
    <dbReference type="NCBI Taxonomy" id="157838"/>
    <lineage>
        <taxon>Bacteria</taxon>
        <taxon>Bacillati</taxon>
        <taxon>Bacillota</taxon>
        <taxon>Bacilli</taxon>
        <taxon>Bacillales</taxon>
        <taxon>Bacillaceae</taxon>
        <taxon>Heyndrickxia</taxon>
    </lineage>
</organism>
<evidence type="ECO:0000256" key="1">
    <source>
        <dbReference type="ARBA" id="ARBA00001255"/>
    </source>
</evidence>
<evidence type="ECO:0000256" key="5">
    <source>
        <dbReference type="ARBA" id="ARBA00023295"/>
    </source>
</evidence>
<dbReference type="PANTHER" id="PTHR43053">
    <property type="entry name" value="GLYCOSIDASE FAMILY 31"/>
    <property type="match status" value="1"/>
</dbReference>
<evidence type="ECO:0000256" key="7">
    <source>
        <dbReference type="PIRSR" id="PIRSR005536-1"/>
    </source>
</evidence>
<evidence type="ECO:0000259" key="9">
    <source>
        <dbReference type="Pfam" id="PF16874"/>
    </source>
</evidence>
<feature type="binding site" evidence="8">
    <location>
        <begin position="477"/>
        <end position="481"/>
    </location>
    <ligand>
        <name>substrate</name>
    </ligand>
</feature>
<accession>A0A0Q3WRA4</accession>
<gene>
    <name evidence="11" type="ORF">AN964_22130</name>
</gene>
<dbReference type="InterPro" id="IPR013780">
    <property type="entry name" value="Glyco_hydro_b"/>
</dbReference>
<dbReference type="RefSeq" id="WP_055741972.1">
    <property type="nucleotide sequence ID" value="NZ_JAAIWL010000024.1"/>
</dbReference>
<dbReference type="Gene3D" id="2.60.40.1180">
    <property type="entry name" value="Golgi alpha-mannosidase II"/>
    <property type="match status" value="1"/>
</dbReference>
<evidence type="ECO:0000256" key="3">
    <source>
        <dbReference type="ARBA" id="ARBA00012755"/>
    </source>
</evidence>
<feature type="binding site" evidence="8">
    <location>
        <begin position="367"/>
        <end position="368"/>
    </location>
    <ligand>
        <name>substrate</name>
    </ligand>
</feature>
<dbReference type="OrthoDB" id="9758822at2"/>
<feature type="binding site" evidence="8">
    <location>
        <position position="444"/>
    </location>
    <ligand>
        <name>substrate</name>
    </ligand>
</feature>
<comment type="caution">
    <text evidence="11">The sequence shown here is derived from an EMBL/GenBank/DDBJ whole genome shotgun (WGS) entry which is preliminary data.</text>
</comment>
<protein>
    <recommendedName>
        <fullName evidence="3 6">Alpha-galactosidase</fullName>
        <ecNumber evidence="3 6">3.2.1.22</ecNumber>
    </recommendedName>
</protein>